<feature type="transmembrane region" description="Helical" evidence="6">
    <location>
        <begin position="71"/>
        <end position="89"/>
    </location>
</feature>
<evidence type="ECO:0000256" key="2">
    <source>
        <dbReference type="ARBA" id="ARBA00022475"/>
    </source>
</evidence>
<feature type="transmembrane region" description="Helical" evidence="6">
    <location>
        <begin position="401"/>
        <end position="418"/>
    </location>
</feature>
<evidence type="ECO:0000256" key="4">
    <source>
        <dbReference type="ARBA" id="ARBA00022989"/>
    </source>
</evidence>
<evidence type="ECO:0000313" key="7">
    <source>
        <dbReference type="EMBL" id="OQK17896.1"/>
    </source>
</evidence>
<organism evidence="7 8">
    <name type="scientific">Methyloprofundus sedimenti</name>
    <dbReference type="NCBI Taxonomy" id="1420851"/>
    <lineage>
        <taxon>Bacteria</taxon>
        <taxon>Pseudomonadati</taxon>
        <taxon>Pseudomonadota</taxon>
        <taxon>Gammaproteobacteria</taxon>
        <taxon>Methylococcales</taxon>
        <taxon>Methylococcaceae</taxon>
        <taxon>Methyloprofundus</taxon>
    </lineage>
</organism>
<comment type="caution">
    <text evidence="7">The sequence shown here is derived from an EMBL/GenBank/DDBJ whole genome shotgun (WGS) entry which is preliminary data.</text>
</comment>
<protein>
    <recommendedName>
        <fullName evidence="9">Polysaccharide biosynthesis protein C-terminal domain-containing protein</fullName>
    </recommendedName>
</protein>
<dbReference type="STRING" id="1420851.AU255_08550"/>
<reference evidence="7 8" key="1">
    <citation type="submission" date="2015-12" db="EMBL/GenBank/DDBJ databases">
        <authorList>
            <person name="Shamseldin A."/>
            <person name="Moawad H."/>
            <person name="Abd El-Rahim W.M."/>
            <person name="Sadowsky M.J."/>
        </authorList>
    </citation>
    <scope>NUCLEOTIDE SEQUENCE [LARGE SCALE GENOMIC DNA]</scope>
    <source>
        <strain evidence="7 8">WF1</strain>
    </source>
</reference>
<keyword evidence="3 6" id="KW-0812">Transmembrane</keyword>
<dbReference type="Proteomes" id="UP000191980">
    <property type="component" value="Unassembled WGS sequence"/>
</dbReference>
<accession>A0A1V8M8S1</accession>
<dbReference type="Pfam" id="PF01943">
    <property type="entry name" value="Polysacc_synt"/>
    <property type="match status" value="1"/>
</dbReference>
<evidence type="ECO:0000313" key="8">
    <source>
        <dbReference type="Proteomes" id="UP000191980"/>
    </source>
</evidence>
<feature type="transmembrane region" description="Helical" evidence="6">
    <location>
        <begin position="316"/>
        <end position="340"/>
    </location>
</feature>
<dbReference type="AlphaFoldDB" id="A0A1V8M8S1"/>
<gene>
    <name evidence="7" type="ORF">AU255_08550</name>
</gene>
<evidence type="ECO:0000256" key="5">
    <source>
        <dbReference type="ARBA" id="ARBA00023136"/>
    </source>
</evidence>
<dbReference type="OrthoDB" id="5906224at2"/>
<dbReference type="PANTHER" id="PTHR30250">
    <property type="entry name" value="PST FAMILY PREDICTED COLANIC ACID TRANSPORTER"/>
    <property type="match status" value="1"/>
</dbReference>
<evidence type="ECO:0000256" key="6">
    <source>
        <dbReference type="SAM" id="Phobius"/>
    </source>
</evidence>
<evidence type="ECO:0008006" key="9">
    <source>
        <dbReference type="Google" id="ProtNLM"/>
    </source>
</evidence>
<keyword evidence="2" id="KW-1003">Cell membrane</keyword>
<dbReference type="PANTHER" id="PTHR30250:SF11">
    <property type="entry name" value="O-ANTIGEN TRANSPORTER-RELATED"/>
    <property type="match status" value="1"/>
</dbReference>
<keyword evidence="8" id="KW-1185">Reference proteome</keyword>
<keyword evidence="5 6" id="KW-0472">Membrane</keyword>
<dbReference type="InterPro" id="IPR002797">
    <property type="entry name" value="Polysacc_synth"/>
</dbReference>
<feature type="transmembrane region" description="Helical" evidence="6">
    <location>
        <begin position="370"/>
        <end position="389"/>
    </location>
</feature>
<keyword evidence="4 6" id="KW-1133">Transmembrane helix</keyword>
<feature type="transmembrane region" description="Helical" evidence="6">
    <location>
        <begin position="101"/>
        <end position="123"/>
    </location>
</feature>
<sequence length="443" mass="50327">MSISTGARLLSGVILFIALARILSIEDFGRLTYCFSLASIMTLLVDYGFTNKLLIDIGRSHHKVKYIMGKVLMTKLFLFTILLLIFFSLNRFGFIDPLNKLIITPLIIATLLVSFGDFMNVAFRGIGHYHEETKIVTIASVIHFILIFSVAYTTEDSVMIATSFIVSRLFYLLLCIKRYNKIIGGFTFPKRKKIKILQKNIVYNFTYAMDSWLVNSMAHLDKIIINYFLGVSEVGIYQAGMNVVRGLEQLGPVLANVYLPVLAKYNSTSFEFSVIARKLHIQLLLTGFSFFCIIFLGKSTIPSIIYGVKFSGLSDIFPYFGLFLFLRYVAISQGVLLTASYLQNMRVLGLFISILIILILPPYLLNLYGITGMIFTQIIIVTILSLYYLYVLKNKEVPCGISYNSIVIILLVILLLLVNSDIYNTDFIRNGYENSINRWMGIW</sequence>
<dbReference type="EMBL" id="LPUF01000001">
    <property type="protein sequence ID" value="OQK17896.1"/>
    <property type="molecule type" value="Genomic_DNA"/>
</dbReference>
<feature type="transmembrane region" description="Helical" evidence="6">
    <location>
        <begin position="158"/>
        <end position="176"/>
    </location>
</feature>
<feature type="transmembrane region" description="Helical" evidence="6">
    <location>
        <begin position="7"/>
        <end position="24"/>
    </location>
</feature>
<feature type="transmembrane region" description="Helical" evidence="6">
    <location>
        <begin position="135"/>
        <end position="152"/>
    </location>
</feature>
<feature type="transmembrane region" description="Helical" evidence="6">
    <location>
        <begin position="347"/>
        <end position="364"/>
    </location>
</feature>
<evidence type="ECO:0000256" key="3">
    <source>
        <dbReference type="ARBA" id="ARBA00022692"/>
    </source>
</evidence>
<evidence type="ECO:0000256" key="1">
    <source>
        <dbReference type="ARBA" id="ARBA00004651"/>
    </source>
</evidence>
<proteinExistence type="predicted"/>
<feature type="transmembrane region" description="Helical" evidence="6">
    <location>
        <begin position="279"/>
        <end position="296"/>
    </location>
</feature>
<dbReference type="GO" id="GO:0005886">
    <property type="term" value="C:plasma membrane"/>
    <property type="evidence" value="ECO:0007669"/>
    <property type="project" value="UniProtKB-SubCell"/>
</dbReference>
<feature type="transmembrane region" description="Helical" evidence="6">
    <location>
        <begin position="30"/>
        <end position="50"/>
    </location>
</feature>
<dbReference type="InterPro" id="IPR050833">
    <property type="entry name" value="Poly_Biosynth_Transport"/>
</dbReference>
<comment type="subcellular location">
    <subcellularLocation>
        <location evidence="1">Cell membrane</location>
        <topology evidence="1">Multi-pass membrane protein</topology>
    </subcellularLocation>
</comment>
<name>A0A1V8M8S1_9GAMM</name>